<protein>
    <submittedName>
        <fullName evidence="1">Uncharacterized protein</fullName>
    </submittedName>
</protein>
<accession>A0A3P6FSC9</accession>
<evidence type="ECO:0000313" key="1">
    <source>
        <dbReference type="EMBL" id="VDD50814.1"/>
    </source>
</evidence>
<proteinExistence type="predicted"/>
<dbReference type="EMBL" id="LR031878">
    <property type="protein sequence ID" value="VDD50814.1"/>
    <property type="molecule type" value="Genomic_DNA"/>
</dbReference>
<feature type="non-terminal residue" evidence="1">
    <location>
        <position position="1"/>
    </location>
</feature>
<dbReference type="AlphaFoldDB" id="A0A3P6FSC9"/>
<gene>
    <name evidence="1" type="ORF">BOLC1T03203H</name>
</gene>
<reference evidence="1" key="1">
    <citation type="submission" date="2018-11" db="EMBL/GenBank/DDBJ databases">
        <authorList>
            <consortium name="Genoscope - CEA"/>
            <person name="William W."/>
        </authorList>
    </citation>
    <scope>NUCLEOTIDE SEQUENCE</scope>
</reference>
<sequence>VYTTQVEKLTRETKQLEAVVPYSADLYIDGRNQERSRQDKETKKFVLM</sequence>
<name>A0A3P6FSC9_BRAOL</name>
<organism evidence="1">
    <name type="scientific">Brassica oleracea</name>
    <name type="common">Wild cabbage</name>
    <dbReference type="NCBI Taxonomy" id="3712"/>
    <lineage>
        <taxon>Eukaryota</taxon>
        <taxon>Viridiplantae</taxon>
        <taxon>Streptophyta</taxon>
        <taxon>Embryophyta</taxon>
        <taxon>Tracheophyta</taxon>
        <taxon>Spermatophyta</taxon>
        <taxon>Magnoliopsida</taxon>
        <taxon>eudicotyledons</taxon>
        <taxon>Gunneridae</taxon>
        <taxon>Pentapetalae</taxon>
        <taxon>rosids</taxon>
        <taxon>malvids</taxon>
        <taxon>Brassicales</taxon>
        <taxon>Brassicaceae</taxon>
        <taxon>Brassiceae</taxon>
        <taxon>Brassica</taxon>
    </lineage>
</organism>